<name>D1PU31_9BACT</name>
<dbReference type="CDD" id="cd18808">
    <property type="entry name" value="SF1_C_Upf1"/>
    <property type="match status" value="1"/>
</dbReference>
<dbReference type="AlphaFoldDB" id="D1PU31"/>
<evidence type="ECO:0000313" key="2">
    <source>
        <dbReference type="EMBL" id="EFA45133.1"/>
    </source>
</evidence>
<dbReference type="InterPro" id="IPR045055">
    <property type="entry name" value="DNA2/NAM7-like"/>
</dbReference>
<comment type="caution">
    <text evidence="2">The sequence shown here is derived from an EMBL/GenBank/DDBJ whole genome shotgun (WGS) entry which is preliminary data.</text>
</comment>
<evidence type="ECO:0000259" key="1">
    <source>
        <dbReference type="PROSITE" id="PS51192"/>
    </source>
</evidence>
<dbReference type="HOGENOM" id="CLU_005032_0_0_10"/>
<dbReference type="SUPFAM" id="SSF52540">
    <property type="entry name" value="P-loop containing nucleoside triphosphate hydrolases"/>
    <property type="match status" value="1"/>
</dbReference>
<proteinExistence type="predicted"/>
<dbReference type="InterPro" id="IPR047187">
    <property type="entry name" value="SF1_C_Upf1"/>
</dbReference>
<dbReference type="InterPro" id="IPR014001">
    <property type="entry name" value="Helicase_ATP-bd"/>
</dbReference>
<keyword evidence="3" id="KW-1185">Reference proteome</keyword>
<dbReference type="Proteomes" id="UP000003160">
    <property type="component" value="Unassembled WGS sequence"/>
</dbReference>
<dbReference type="RefSeq" id="WP_007174814.1">
    <property type="nucleotide sequence ID" value="NZ_GG704782.1"/>
</dbReference>
<dbReference type="PANTHER" id="PTHR10887">
    <property type="entry name" value="DNA2/NAM7 HELICASE FAMILY"/>
    <property type="match status" value="1"/>
</dbReference>
<dbReference type="Pfam" id="PF13086">
    <property type="entry name" value="AAA_11"/>
    <property type="match status" value="2"/>
</dbReference>
<sequence length="1148" mass="129577">MDCSELFGRISTVLSDDQVAPAVRNKIMHETLVLTCAEGLKDSKHGFGDLNSQVETLIRQFHIPLEEANAIRRMRRNSNRTKALLPEDRLYDASALATLIGRVFGVAVPDNLTSKLPRNRKTTDRSIHANAPDKRCTVNAWDENTITVVVDEEGAESMKTVCYTKETQYADMGYLNNILQVGMSLNLLGCEVDGNTITPRLIVVEPDCLLDISVIASCFEDYGHHPLLYLVSRMQEKTNSQAILLGNFAGSALDDIINNPKADIRHTLIRSFKDKALEYSTCLDFDAEQFKQDASAQVANLRQIVEQLRREFDLNKAILEPSFVCEKLGIQGRVDLMTTDLKLLVEQKSGRNIMLERNTRNAHGSQMMEKHYVQLLLYFGILYYNFHQSSTDIRLLYSKYPLPGGLISVANLMKLVYEAIRFRNEAIALEFDMAHNGVAHILPQLTSDNLNTTGLNGYFYENYLRPPLEATLIPLQHLQPLERAYFCRMMQFAIRENLMSKVGVVEGTGNCVANLWNMPLQEKKETGNIYTGLTIINKEKSREQKGNNSYDLVTLAVPVQGEDFLPNFRRGDMVCLYAYPENEEPDIRKAMVFRGGLSEIHPDRVTVKLNNGQQNPDIFERLPYSALLSSPGADARPDQQFAWCIEHGNSDVGGGAAIHSLYEFVTSTADRKALLLGQRAPRSDKTVTLSRSYDTLLDPILLKAKQARDYFLLVGPPGTGKTSRALRFMMEESLVLPDHAILLLSYTNRAVDEICSMLVEAGIDFIRIGNELSCAPQFKPYLLSGRIGEKPKLSAMRQMLLDARVVVGTTSMLQSRPFLFSLKHFSTAIVDESSQILEPGIIGLLASHRATASGQDETICNIDKFILIGDYKQLPAVVQQNDRDATVTEPELQAIGLQDCKSSLFERLIRLEQKSGRTDFMGVLRRQGRMHPDIAHFPSTAFYFDERLTTVPLPHQETNSIGYSAASEDAIDDLLKQHRMLFFASEDCRQPDISDKVNADEARIVTDLLRRIHRFTAECFDPDKTVGVIVPYRNQIAMIRQEIEKLDISALENISIDTVERYQGSQRDIIIYSLTIQQRYQLNFLTANTFEENGHWIDRKLNVAMTRARKQLILTGNLKVLSHSPIFKQLLDYYKEGKGCLSSYKNVK</sequence>
<organism evidence="2 3">
    <name type="scientific">Hallella bergensis DSM 17361</name>
    <dbReference type="NCBI Taxonomy" id="585502"/>
    <lineage>
        <taxon>Bacteria</taxon>
        <taxon>Pseudomonadati</taxon>
        <taxon>Bacteroidota</taxon>
        <taxon>Bacteroidia</taxon>
        <taxon>Bacteroidales</taxon>
        <taxon>Prevotellaceae</taxon>
        <taxon>Hallella</taxon>
    </lineage>
</organism>
<dbReference type="GO" id="GO:0004386">
    <property type="term" value="F:helicase activity"/>
    <property type="evidence" value="ECO:0007669"/>
    <property type="project" value="InterPro"/>
</dbReference>
<dbReference type="Gene3D" id="3.40.50.300">
    <property type="entry name" value="P-loop containing nucleotide triphosphate hydrolases"/>
    <property type="match status" value="2"/>
</dbReference>
<gene>
    <name evidence="2" type="ORF">HMPREF0645_0466</name>
</gene>
<dbReference type="Pfam" id="PF13087">
    <property type="entry name" value="AAA_12"/>
    <property type="match status" value="1"/>
</dbReference>
<evidence type="ECO:0000313" key="3">
    <source>
        <dbReference type="Proteomes" id="UP000003160"/>
    </source>
</evidence>
<protein>
    <recommendedName>
        <fullName evidence="1">Helicase ATP-binding domain-containing protein</fullName>
    </recommendedName>
</protein>
<reference evidence="2 3" key="1">
    <citation type="submission" date="2009-10" db="EMBL/GenBank/DDBJ databases">
        <authorList>
            <person name="Qin X."/>
            <person name="Bachman B."/>
            <person name="Battles P."/>
            <person name="Bell A."/>
            <person name="Bess C."/>
            <person name="Bickham C."/>
            <person name="Chaboub L."/>
            <person name="Chen D."/>
            <person name="Coyle M."/>
            <person name="Deiros D.R."/>
            <person name="Dinh H."/>
            <person name="Forbes L."/>
            <person name="Fowler G."/>
            <person name="Francisco L."/>
            <person name="Fu Q."/>
            <person name="Gubbala S."/>
            <person name="Hale W."/>
            <person name="Han Y."/>
            <person name="Hemphill L."/>
            <person name="Highlander S.K."/>
            <person name="Hirani K."/>
            <person name="Hogues M."/>
            <person name="Jackson L."/>
            <person name="Jakkamsetti A."/>
            <person name="Javaid M."/>
            <person name="Jiang H."/>
            <person name="Korchina V."/>
            <person name="Kovar C."/>
            <person name="Lara F."/>
            <person name="Lee S."/>
            <person name="Mata R."/>
            <person name="Mathew T."/>
            <person name="Moen C."/>
            <person name="Morales K."/>
            <person name="Munidasa M."/>
            <person name="Nazareth L."/>
            <person name="Ngo R."/>
            <person name="Nguyen L."/>
            <person name="Okwuonu G."/>
            <person name="Ongeri F."/>
            <person name="Patil S."/>
            <person name="Petrosino J."/>
            <person name="Pham C."/>
            <person name="Pham P."/>
            <person name="Pu L.-L."/>
            <person name="Puazo M."/>
            <person name="Raj R."/>
            <person name="Reid J."/>
            <person name="Rouhana J."/>
            <person name="Saada N."/>
            <person name="Shang Y."/>
            <person name="Simmons D."/>
            <person name="Thornton R."/>
            <person name="Warren J."/>
            <person name="Weissenberger G."/>
            <person name="Zhang J."/>
            <person name="Zhang L."/>
            <person name="Zhou C."/>
            <person name="Zhu D."/>
            <person name="Muzny D."/>
            <person name="Worley K."/>
            <person name="Gibbs R."/>
        </authorList>
    </citation>
    <scope>NUCLEOTIDE SEQUENCE [LARGE SCALE GENOMIC DNA]</scope>
    <source>
        <strain evidence="2 3">DSM 17361</strain>
    </source>
</reference>
<dbReference type="eggNOG" id="COG1112">
    <property type="taxonomic scope" value="Bacteria"/>
</dbReference>
<accession>D1PU31</accession>
<dbReference type="InterPro" id="IPR041679">
    <property type="entry name" value="DNA2/NAM7-like_C"/>
</dbReference>
<dbReference type="OrthoDB" id="9757917at2"/>
<dbReference type="PANTHER" id="PTHR10887:SF495">
    <property type="entry name" value="HELICASE SENATAXIN ISOFORM X1-RELATED"/>
    <property type="match status" value="1"/>
</dbReference>
<feature type="domain" description="Helicase ATP-binding" evidence="1">
    <location>
        <begin position="702"/>
        <end position="866"/>
    </location>
</feature>
<dbReference type="PROSITE" id="PS51192">
    <property type="entry name" value="HELICASE_ATP_BIND_1"/>
    <property type="match status" value="1"/>
</dbReference>
<dbReference type="InterPro" id="IPR027417">
    <property type="entry name" value="P-loop_NTPase"/>
</dbReference>
<dbReference type="InterPro" id="IPR041677">
    <property type="entry name" value="DNA2/NAM7_AAA_11"/>
</dbReference>
<dbReference type="EMBL" id="ACKS01000022">
    <property type="protein sequence ID" value="EFA45133.1"/>
    <property type="molecule type" value="Genomic_DNA"/>
</dbReference>